<evidence type="ECO:0000256" key="3">
    <source>
        <dbReference type="ARBA" id="ARBA00023163"/>
    </source>
</evidence>
<dbReference type="PROSITE" id="PS00041">
    <property type="entry name" value="HTH_ARAC_FAMILY_1"/>
    <property type="match status" value="1"/>
</dbReference>
<dbReference type="AlphaFoldDB" id="A0A5Q2TQL6"/>
<dbReference type="Pfam" id="PF02311">
    <property type="entry name" value="AraC_binding"/>
    <property type="match status" value="1"/>
</dbReference>
<gene>
    <name evidence="5" type="ORF">GI584_21635</name>
</gene>
<feature type="domain" description="HTH araC/xylS-type" evidence="4">
    <location>
        <begin position="174"/>
        <end position="273"/>
    </location>
</feature>
<evidence type="ECO:0000259" key="4">
    <source>
        <dbReference type="PROSITE" id="PS01124"/>
    </source>
</evidence>
<dbReference type="InterPro" id="IPR020449">
    <property type="entry name" value="Tscrpt_reg_AraC-type_HTH"/>
</dbReference>
<dbReference type="Proteomes" id="UP000339690">
    <property type="component" value="Chromosome"/>
</dbReference>
<organism evidence="5 6">
    <name type="scientific">Gracilibacillus salitolerans</name>
    <dbReference type="NCBI Taxonomy" id="2663022"/>
    <lineage>
        <taxon>Bacteria</taxon>
        <taxon>Bacillati</taxon>
        <taxon>Bacillota</taxon>
        <taxon>Bacilli</taxon>
        <taxon>Bacillales</taxon>
        <taxon>Bacillaceae</taxon>
        <taxon>Gracilibacillus</taxon>
    </lineage>
</organism>
<dbReference type="PANTHER" id="PTHR43280:SF2">
    <property type="entry name" value="HTH-TYPE TRANSCRIPTIONAL REGULATOR EXSA"/>
    <property type="match status" value="1"/>
</dbReference>
<dbReference type="InterPro" id="IPR018060">
    <property type="entry name" value="HTH_AraC"/>
</dbReference>
<name>A0A5Q2TQL6_9BACI</name>
<proteinExistence type="predicted"/>
<dbReference type="PRINTS" id="PR00032">
    <property type="entry name" value="HTHARAC"/>
</dbReference>
<keyword evidence="2" id="KW-0238">DNA-binding</keyword>
<evidence type="ECO:0000256" key="2">
    <source>
        <dbReference type="ARBA" id="ARBA00023125"/>
    </source>
</evidence>
<dbReference type="InterPro" id="IPR003313">
    <property type="entry name" value="AraC-bd"/>
</dbReference>
<evidence type="ECO:0000256" key="1">
    <source>
        <dbReference type="ARBA" id="ARBA00023015"/>
    </source>
</evidence>
<dbReference type="SMART" id="SM00342">
    <property type="entry name" value="HTH_ARAC"/>
    <property type="match status" value="1"/>
</dbReference>
<protein>
    <submittedName>
        <fullName evidence="5">Helix-turn-helix domain-containing protein</fullName>
    </submittedName>
</protein>
<reference evidence="5 6" key="1">
    <citation type="submission" date="2019-11" db="EMBL/GenBank/DDBJ databases">
        <title>Gracilibacillus salitolerans sp. nov., a moderate halophile isolated from a saline soil in northwest China.</title>
        <authorList>
            <person name="Gan L."/>
        </authorList>
    </citation>
    <scope>NUCLEOTIDE SEQUENCE [LARGE SCALE GENOMIC DNA]</scope>
    <source>
        <strain evidence="5 6">SCU50</strain>
    </source>
</reference>
<dbReference type="InterPro" id="IPR018062">
    <property type="entry name" value="HTH_AraC-typ_CS"/>
</dbReference>
<dbReference type="Pfam" id="PF12833">
    <property type="entry name" value="HTH_18"/>
    <property type="match status" value="1"/>
</dbReference>
<accession>A0A5Q2TQL6</accession>
<dbReference type="GO" id="GO:0043565">
    <property type="term" value="F:sequence-specific DNA binding"/>
    <property type="evidence" value="ECO:0007669"/>
    <property type="project" value="InterPro"/>
</dbReference>
<dbReference type="GO" id="GO:0003700">
    <property type="term" value="F:DNA-binding transcription factor activity"/>
    <property type="evidence" value="ECO:0007669"/>
    <property type="project" value="InterPro"/>
</dbReference>
<evidence type="ECO:0000313" key="6">
    <source>
        <dbReference type="Proteomes" id="UP000339690"/>
    </source>
</evidence>
<dbReference type="EMBL" id="CP045915">
    <property type="protein sequence ID" value="QGH36491.1"/>
    <property type="molecule type" value="Genomic_DNA"/>
</dbReference>
<keyword evidence="3" id="KW-0804">Transcription</keyword>
<dbReference type="PROSITE" id="PS01124">
    <property type="entry name" value="HTH_ARAC_FAMILY_2"/>
    <property type="match status" value="1"/>
</dbReference>
<evidence type="ECO:0000313" key="5">
    <source>
        <dbReference type="EMBL" id="QGH36491.1"/>
    </source>
</evidence>
<dbReference type="InterPro" id="IPR009057">
    <property type="entry name" value="Homeodomain-like_sf"/>
</dbReference>
<dbReference type="SUPFAM" id="SSF46689">
    <property type="entry name" value="Homeodomain-like"/>
    <property type="match status" value="2"/>
</dbReference>
<dbReference type="SUPFAM" id="SSF51215">
    <property type="entry name" value="Regulatory protein AraC"/>
    <property type="match status" value="1"/>
</dbReference>
<dbReference type="InterPro" id="IPR037923">
    <property type="entry name" value="HTH-like"/>
</dbReference>
<dbReference type="PANTHER" id="PTHR43280">
    <property type="entry name" value="ARAC-FAMILY TRANSCRIPTIONAL REGULATOR"/>
    <property type="match status" value="1"/>
</dbReference>
<keyword evidence="6" id="KW-1185">Reference proteome</keyword>
<dbReference type="Gene3D" id="1.10.10.60">
    <property type="entry name" value="Homeodomain-like"/>
    <property type="match status" value="2"/>
</dbReference>
<dbReference type="Gene3D" id="2.60.120.280">
    <property type="entry name" value="Regulatory protein AraC"/>
    <property type="match status" value="1"/>
</dbReference>
<keyword evidence="1" id="KW-0805">Transcription regulation</keyword>
<dbReference type="KEGG" id="grc:GI584_21635"/>
<sequence length="283" mass="33383">MYNRKVRYEYITMEESFPLFVESVGYNPYEQDFNRPEGYPYYHWLQTVEGNGQFSFQGQDYILSKGKGILLKPYTPHVYYSLGKKWSTIYITFGGKSAASILEALNMKHSSIYTELEDLQVEIMMQDMLQKMESDSEFSKIDLSIYLYNFLLKLKKYGKMNSQPSLSYLYDKVRKIVEWLEVHYAEDITLDEMAKKLSVSSQYLNKLFQKTFQVSPYTFLIQLRIRKAKEILLQTPEVPVKNVAILVGFNNLSYFISTFKKREGITPKKYRDMYGKENKVTVK</sequence>